<feature type="binding site" evidence="10">
    <location>
        <position position="113"/>
    </location>
    <ligand>
        <name>Na(+)</name>
        <dbReference type="ChEBI" id="CHEBI:29101"/>
        <note>structural</note>
    </ligand>
</feature>
<keyword evidence="2 10" id="KW-1003">Cell membrane</keyword>
<evidence type="ECO:0000256" key="10">
    <source>
        <dbReference type="HAMAP-Rule" id="MF_00454"/>
    </source>
</evidence>
<feature type="transmembrane region" description="Helical" evidence="10">
    <location>
        <begin position="39"/>
        <end position="57"/>
    </location>
</feature>
<dbReference type="RefSeq" id="WP_266063395.1">
    <property type="nucleotide sequence ID" value="NZ_JAPKFM010000028.1"/>
</dbReference>
<gene>
    <name evidence="10 12" type="primary">crcB</name>
    <name evidence="10" type="synonym">fluC</name>
    <name evidence="12" type="ORF">OSB52_20955</name>
</gene>
<dbReference type="EMBL" id="JAPKFM010000028">
    <property type="protein sequence ID" value="MCX2966554.1"/>
    <property type="molecule type" value="Genomic_DNA"/>
</dbReference>
<evidence type="ECO:0000256" key="3">
    <source>
        <dbReference type="ARBA" id="ARBA00022692"/>
    </source>
</evidence>
<feature type="region of interest" description="Disordered" evidence="11">
    <location>
        <begin position="1"/>
        <end position="29"/>
    </location>
</feature>
<evidence type="ECO:0000256" key="5">
    <source>
        <dbReference type="ARBA" id="ARBA00023136"/>
    </source>
</evidence>
<evidence type="ECO:0000256" key="4">
    <source>
        <dbReference type="ARBA" id="ARBA00022989"/>
    </source>
</evidence>
<dbReference type="Pfam" id="PF02537">
    <property type="entry name" value="CRCB"/>
    <property type="match status" value="1"/>
</dbReference>
<feature type="transmembrane region" description="Helical" evidence="10">
    <location>
        <begin position="69"/>
        <end position="91"/>
    </location>
</feature>
<sequence length="171" mass="18092">MGSDHISGDTSPNELPADTHAELPTDPDTVRPLHLRPTAILWVLLGGACGTGLRYWVEDLLLHHDTGWPWGTFAVNLIGAFALGALLEGLARSGEDAGWRRRWRLLLGTGFCGSFTTYSSFALEMSLLSHRGAVPLAMGYGLASVVAGIVCAWAGIAVAGAALHRQTGEVS</sequence>
<evidence type="ECO:0000256" key="11">
    <source>
        <dbReference type="SAM" id="MobiDB-lite"/>
    </source>
</evidence>
<dbReference type="GO" id="GO:0062054">
    <property type="term" value="F:fluoride channel activity"/>
    <property type="evidence" value="ECO:0007669"/>
    <property type="project" value="UniProtKB-UniRule"/>
</dbReference>
<feature type="transmembrane region" description="Helical" evidence="10">
    <location>
        <begin position="103"/>
        <end position="121"/>
    </location>
</feature>
<evidence type="ECO:0000313" key="13">
    <source>
        <dbReference type="Proteomes" id="UP001143347"/>
    </source>
</evidence>
<evidence type="ECO:0000256" key="8">
    <source>
        <dbReference type="ARBA" id="ARBA00035585"/>
    </source>
</evidence>
<evidence type="ECO:0000256" key="7">
    <source>
        <dbReference type="ARBA" id="ARBA00035120"/>
    </source>
</evidence>
<evidence type="ECO:0000256" key="2">
    <source>
        <dbReference type="ARBA" id="ARBA00022475"/>
    </source>
</evidence>
<evidence type="ECO:0000256" key="1">
    <source>
        <dbReference type="ARBA" id="ARBA00004651"/>
    </source>
</evidence>
<feature type="binding site" evidence="10">
    <location>
        <position position="116"/>
    </location>
    <ligand>
        <name>Na(+)</name>
        <dbReference type="ChEBI" id="CHEBI:29101"/>
        <note>structural</note>
    </ligand>
</feature>
<comment type="subcellular location">
    <subcellularLocation>
        <location evidence="1 10">Cell membrane</location>
        <topology evidence="1 10">Multi-pass membrane protein</topology>
    </subcellularLocation>
</comment>
<keyword evidence="10" id="KW-0406">Ion transport</keyword>
<comment type="activity regulation">
    <text evidence="10">Na(+) is not transported, but it plays an essential structural role and its presence is essential for fluoride channel function.</text>
</comment>
<keyword evidence="3 10" id="KW-0812">Transmembrane</keyword>
<feature type="transmembrane region" description="Helical" evidence="10">
    <location>
        <begin position="141"/>
        <end position="163"/>
    </location>
</feature>
<organism evidence="12 13">
    <name type="scientific">Gordonia aquimaris</name>
    <dbReference type="NCBI Taxonomy" id="2984863"/>
    <lineage>
        <taxon>Bacteria</taxon>
        <taxon>Bacillati</taxon>
        <taxon>Actinomycetota</taxon>
        <taxon>Actinomycetes</taxon>
        <taxon>Mycobacteriales</taxon>
        <taxon>Gordoniaceae</taxon>
        <taxon>Gordonia</taxon>
    </lineage>
</organism>
<comment type="function">
    <text evidence="9 10">Fluoride-specific ion channel. Important for reducing fluoride concentration in the cell, thus reducing its toxicity.</text>
</comment>
<dbReference type="GO" id="GO:0005886">
    <property type="term" value="C:plasma membrane"/>
    <property type="evidence" value="ECO:0007669"/>
    <property type="project" value="UniProtKB-SubCell"/>
</dbReference>
<dbReference type="NCBIfam" id="TIGR00494">
    <property type="entry name" value="crcB"/>
    <property type="match status" value="1"/>
</dbReference>
<evidence type="ECO:0000313" key="12">
    <source>
        <dbReference type="EMBL" id="MCX2966554.1"/>
    </source>
</evidence>
<comment type="caution">
    <text evidence="12">The sequence shown here is derived from an EMBL/GenBank/DDBJ whole genome shotgun (WGS) entry which is preliminary data.</text>
</comment>
<evidence type="ECO:0000256" key="6">
    <source>
        <dbReference type="ARBA" id="ARBA00023303"/>
    </source>
</evidence>
<reference evidence="12" key="1">
    <citation type="submission" date="2022-10" db="EMBL/GenBank/DDBJ databases">
        <title>WGS of marine actinomycetes from Thailand.</title>
        <authorList>
            <person name="Thawai C."/>
        </authorList>
    </citation>
    <scope>NUCLEOTIDE SEQUENCE</scope>
    <source>
        <strain evidence="12">SW21</strain>
    </source>
</reference>
<comment type="catalytic activity">
    <reaction evidence="8">
        <text>fluoride(in) = fluoride(out)</text>
        <dbReference type="Rhea" id="RHEA:76159"/>
        <dbReference type="ChEBI" id="CHEBI:17051"/>
    </reaction>
    <physiologicalReaction direction="left-to-right" evidence="8">
        <dbReference type="Rhea" id="RHEA:76160"/>
    </physiologicalReaction>
</comment>
<dbReference type="Proteomes" id="UP001143347">
    <property type="component" value="Unassembled WGS sequence"/>
</dbReference>
<keyword evidence="10" id="KW-0479">Metal-binding</keyword>
<dbReference type="PANTHER" id="PTHR28259">
    <property type="entry name" value="FLUORIDE EXPORT PROTEIN 1-RELATED"/>
    <property type="match status" value="1"/>
</dbReference>
<keyword evidence="4 10" id="KW-1133">Transmembrane helix</keyword>
<keyword evidence="13" id="KW-1185">Reference proteome</keyword>
<dbReference type="GO" id="GO:0140114">
    <property type="term" value="P:cellular detoxification of fluoride"/>
    <property type="evidence" value="ECO:0007669"/>
    <property type="project" value="UniProtKB-UniRule"/>
</dbReference>
<keyword evidence="6 10" id="KW-0407">Ion channel</keyword>
<evidence type="ECO:0000256" key="9">
    <source>
        <dbReference type="ARBA" id="ARBA00049940"/>
    </source>
</evidence>
<keyword evidence="5 10" id="KW-0472">Membrane</keyword>
<comment type="similarity">
    <text evidence="7 10">Belongs to the fluoride channel Fluc/FEX (TC 1.A.43) family.</text>
</comment>
<proteinExistence type="inferred from homology"/>
<dbReference type="HAMAP" id="MF_00454">
    <property type="entry name" value="FluC"/>
    <property type="match status" value="1"/>
</dbReference>
<protein>
    <recommendedName>
        <fullName evidence="10">Fluoride-specific ion channel FluC</fullName>
    </recommendedName>
</protein>
<keyword evidence="10" id="KW-0813">Transport</keyword>
<dbReference type="AlphaFoldDB" id="A0A9X3I7G8"/>
<dbReference type="PANTHER" id="PTHR28259:SF1">
    <property type="entry name" value="FLUORIDE EXPORT PROTEIN 1-RELATED"/>
    <property type="match status" value="1"/>
</dbReference>
<keyword evidence="10" id="KW-0915">Sodium</keyword>
<dbReference type="InterPro" id="IPR003691">
    <property type="entry name" value="FluC"/>
</dbReference>
<accession>A0A9X3I7G8</accession>
<name>A0A9X3I7G8_9ACTN</name>
<dbReference type="GO" id="GO:0046872">
    <property type="term" value="F:metal ion binding"/>
    <property type="evidence" value="ECO:0007669"/>
    <property type="project" value="UniProtKB-KW"/>
</dbReference>
<feature type="compositionally biased region" description="Basic and acidic residues" evidence="11">
    <location>
        <begin position="17"/>
        <end position="29"/>
    </location>
</feature>